<accession>A0A120F9J1</accession>
<dbReference type="PANTHER" id="PTHR43806">
    <property type="entry name" value="PEPTIDASE S8"/>
    <property type="match status" value="1"/>
</dbReference>
<feature type="domain" description="Peptidase S8/S53" evidence="7">
    <location>
        <begin position="213"/>
        <end position="401"/>
    </location>
</feature>
<keyword evidence="3" id="KW-0378">Hydrolase</keyword>
<dbReference type="PANTHER" id="PTHR43806:SF11">
    <property type="entry name" value="CEREVISIN-RELATED"/>
    <property type="match status" value="1"/>
</dbReference>
<comment type="similarity">
    <text evidence="1 5">Belongs to the peptidase S8 family.</text>
</comment>
<dbReference type="Proteomes" id="UP000198226">
    <property type="component" value="Chromosome I"/>
</dbReference>
<dbReference type="RefSeq" id="WP_067304304.1">
    <property type="nucleotide sequence ID" value="NZ_LRMV01000022.1"/>
</dbReference>
<dbReference type="InterPro" id="IPR050131">
    <property type="entry name" value="Peptidase_S8_subtilisin-like"/>
</dbReference>
<dbReference type="InterPro" id="IPR036852">
    <property type="entry name" value="Peptidase_S8/S53_dom_sf"/>
</dbReference>
<dbReference type="SUPFAM" id="SSF52743">
    <property type="entry name" value="Subtilisin-like"/>
    <property type="match status" value="1"/>
</dbReference>
<dbReference type="InterPro" id="IPR015500">
    <property type="entry name" value="Peptidase_S8_subtilisin-rel"/>
</dbReference>
<comment type="caution">
    <text evidence="5">Lacks conserved residue(s) required for the propagation of feature annotation.</text>
</comment>
<organism evidence="9 10">
    <name type="scientific">Micromonospora rifamycinica</name>
    <dbReference type="NCBI Taxonomy" id="291594"/>
    <lineage>
        <taxon>Bacteria</taxon>
        <taxon>Bacillati</taxon>
        <taxon>Actinomycetota</taxon>
        <taxon>Actinomycetes</taxon>
        <taxon>Micromonosporales</taxon>
        <taxon>Micromonosporaceae</taxon>
        <taxon>Micromonospora</taxon>
    </lineage>
</organism>
<dbReference type="CDD" id="cd04077">
    <property type="entry name" value="Peptidases_S8_PCSK9_ProteinaseK_like"/>
    <property type="match status" value="1"/>
</dbReference>
<keyword evidence="4" id="KW-0720">Serine protease</keyword>
<evidence type="ECO:0000256" key="5">
    <source>
        <dbReference type="PROSITE-ProRule" id="PRU01240"/>
    </source>
</evidence>
<feature type="chain" id="PRO_5039604703" evidence="6">
    <location>
        <begin position="33"/>
        <end position="421"/>
    </location>
</feature>
<evidence type="ECO:0000256" key="3">
    <source>
        <dbReference type="ARBA" id="ARBA00022801"/>
    </source>
</evidence>
<keyword evidence="6" id="KW-0732">Signal</keyword>
<evidence type="ECO:0000313" key="9">
    <source>
        <dbReference type="EMBL" id="SCG48065.1"/>
    </source>
</evidence>
<dbReference type="Gene3D" id="3.40.50.200">
    <property type="entry name" value="Peptidase S8/S53 domain"/>
    <property type="match status" value="1"/>
</dbReference>
<dbReference type="Pfam" id="PF05922">
    <property type="entry name" value="Inhibitor_I9"/>
    <property type="match status" value="1"/>
</dbReference>
<evidence type="ECO:0000259" key="7">
    <source>
        <dbReference type="Pfam" id="PF00082"/>
    </source>
</evidence>
<dbReference type="EMBL" id="LT607752">
    <property type="protein sequence ID" value="SCG48065.1"/>
    <property type="molecule type" value="Genomic_DNA"/>
</dbReference>
<evidence type="ECO:0000256" key="4">
    <source>
        <dbReference type="ARBA" id="ARBA00022825"/>
    </source>
</evidence>
<evidence type="ECO:0000259" key="8">
    <source>
        <dbReference type="Pfam" id="PF05922"/>
    </source>
</evidence>
<evidence type="ECO:0000313" key="10">
    <source>
        <dbReference type="Proteomes" id="UP000198226"/>
    </source>
</evidence>
<dbReference type="PRINTS" id="PR00723">
    <property type="entry name" value="SUBTILISIN"/>
</dbReference>
<keyword evidence="10" id="KW-1185">Reference proteome</keyword>
<dbReference type="GO" id="GO:0005615">
    <property type="term" value="C:extracellular space"/>
    <property type="evidence" value="ECO:0007669"/>
    <property type="project" value="TreeGrafter"/>
</dbReference>
<gene>
    <name evidence="9" type="ORF">GA0070623_1538</name>
</gene>
<evidence type="ECO:0000256" key="1">
    <source>
        <dbReference type="ARBA" id="ARBA00011073"/>
    </source>
</evidence>
<reference evidence="10" key="1">
    <citation type="submission" date="2016-06" db="EMBL/GenBank/DDBJ databases">
        <authorList>
            <person name="Varghese N."/>
            <person name="Submissions Spin"/>
        </authorList>
    </citation>
    <scope>NUCLEOTIDE SEQUENCE [LARGE SCALE GENOMIC DNA]</scope>
    <source>
        <strain evidence="10">DSM 44983</strain>
    </source>
</reference>
<dbReference type="AlphaFoldDB" id="A0A120F9J1"/>
<keyword evidence="2" id="KW-0645">Protease</keyword>
<dbReference type="GO" id="GO:0004252">
    <property type="term" value="F:serine-type endopeptidase activity"/>
    <property type="evidence" value="ECO:0007669"/>
    <property type="project" value="InterPro"/>
</dbReference>
<proteinExistence type="inferred from homology"/>
<sequence>MELSERVVVIGLRQCGRTVVALVAALLAAVTAAQPAASATGSTTMPGAVGTVLGAGRATAVPGEYIVVLKDGAIGGPAAGRQSAVTGTARMLAGRFGTVPDQVWDDAVNGFSVRTSASVARRLAADPAVAYVEQNQTVDVPEVSARTTIAQPDAPWNLDRIDAPVGLDTTYNFVSKGTGVRVYVIGPGIRTTHQEFGGQAYHGYAASCFTSLGTHVAGIIGGTTYGVAKDVTLVSVGLPSCNGTLSALIGAVDWVVADHTPWSPPAVGDFVLAGGFSTALNAAVANAVGDGIVITTPAGDATHDACLDSPGSVPAVLTVASVQSNDARPAYSNFGPCVDLFAPGVDIVSASSTSDTAATSLNLTLQASAHVAGMAARVRGKNPTWTPAQVHAFLVDSATAGVVTNPGAGSPNRLLYGSPTL</sequence>
<feature type="signal peptide" evidence="6">
    <location>
        <begin position="1"/>
        <end position="32"/>
    </location>
</feature>
<protein>
    <submittedName>
        <fullName evidence="9">Peptidase inhibitor I9</fullName>
    </submittedName>
</protein>
<dbReference type="Gene3D" id="3.30.70.80">
    <property type="entry name" value="Peptidase S8 propeptide/proteinase inhibitor I9"/>
    <property type="match status" value="1"/>
</dbReference>
<evidence type="ECO:0000256" key="2">
    <source>
        <dbReference type="ARBA" id="ARBA00022670"/>
    </source>
</evidence>
<dbReference type="InterPro" id="IPR000209">
    <property type="entry name" value="Peptidase_S8/S53_dom"/>
</dbReference>
<feature type="domain" description="Inhibitor I9" evidence="8">
    <location>
        <begin position="65"/>
        <end position="139"/>
    </location>
</feature>
<dbReference type="InterPro" id="IPR034193">
    <property type="entry name" value="PCSK9_ProteinaseK-like"/>
</dbReference>
<dbReference type="OrthoDB" id="3401803at2"/>
<dbReference type="InterPro" id="IPR037045">
    <property type="entry name" value="S8pro/Inhibitor_I9_sf"/>
</dbReference>
<evidence type="ECO:0000256" key="6">
    <source>
        <dbReference type="SAM" id="SignalP"/>
    </source>
</evidence>
<dbReference type="Pfam" id="PF00082">
    <property type="entry name" value="Peptidase_S8"/>
    <property type="match status" value="1"/>
</dbReference>
<dbReference type="InterPro" id="IPR010259">
    <property type="entry name" value="S8pro/Inhibitor_I9"/>
</dbReference>
<dbReference type="GO" id="GO:0006508">
    <property type="term" value="P:proteolysis"/>
    <property type="evidence" value="ECO:0007669"/>
    <property type="project" value="UniProtKB-KW"/>
</dbReference>
<dbReference type="SUPFAM" id="SSF54897">
    <property type="entry name" value="Protease propeptides/inhibitors"/>
    <property type="match status" value="1"/>
</dbReference>
<name>A0A120F9J1_9ACTN</name>
<dbReference type="PROSITE" id="PS51892">
    <property type="entry name" value="SUBTILASE"/>
    <property type="match status" value="1"/>
</dbReference>